<dbReference type="Pfam" id="PF04606">
    <property type="entry name" value="Ogr_Delta"/>
    <property type="match status" value="1"/>
</dbReference>
<dbReference type="Proteomes" id="UP001595713">
    <property type="component" value="Unassembled WGS sequence"/>
</dbReference>
<sequence>MTKKTLTRLPAIACPHCEAKSIVRDSIEITPMVRELRLSCTNEDCGHTFVAQFSVIRTIRPSAMPKEGIRLPFGAWFRKSANDDHPEPANDDHGLAAAIASTMII</sequence>
<accession>A0ABV7STL1</accession>
<dbReference type="InterPro" id="IPR007684">
    <property type="entry name" value="Znf_Ogr/Delta"/>
</dbReference>
<name>A0ABV7STL1_9SPHN</name>
<evidence type="ECO:0000313" key="2">
    <source>
        <dbReference type="EMBL" id="MFC3579506.1"/>
    </source>
</evidence>
<dbReference type="EMBL" id="JBHRXP010000002">
    <property type="protein sequence ID" value="MFC3579506.1"/>
    <property type="molecule type" value="Genomic_DNA"/>
</dbReference>
<comment type="caution">
    <text evidence="2">The sequence shown here is derived from an EMBL/GenBank/DDBJ whole genome shotgun (WGS) entry which is preliminary data.</text>
</comment>
<evidence type="ECO:0000259" key="1">
    <source>
        <dbReference type="Pfam" id="PF04606"/>
    </source>
</evidence>
<protein>
    <submittedName>
        <fullName evidence="2">Ogr/Delta-like zinc finger family protein</fullName>
    </submittedName>
</protein>
<organism evidence="2 3">
    <name type="scientific">Sphingomonas hylomeconis</name>
    <dbReference type="NCBI Taxonomy" id="1395958"/>
    <lineage>
        <taxon>Bacteria</taxon>
        <taxon>Pseudomonadati</taxon>
        <taxon>Pseudomonadota</taxon>
        <taxon>Alphaproteobacteria</taxon>
        <taxon>Sphingomonadales</taxon>
        <taxon>Sphingomonadaceae</taxon>
        <taxon>Sphingomonas</taxon>
    </lineage>
</organism>
<evidence type="ECO:0000313" key="3">
    <source>
        <dbReference type="Proteomes" id="UP001595713"/>
    </source>
</evidence>
<gene>
    <name evidence="2" type="ORF">ACFONA_04950</name>
</gene>
<reference evidence="3" key="1">
    <citation type="journal article" date="2019" name="Int. J. Syst. Evol. Microbiol.">
        <title>The Global Catalogue of Microorganisms (GCM) 10K type strain sequencing project: providing services to taxonomists for standard genome sequencing and annotation.</title>
        <authorList>
            <consortium name="The Broad Institute Genomics Platform"/>
            <consortium name="The Broad Institute Genome Sequencing Center for Infectious Disease"/>
            <person name="Wu L."/>
            <person name="Ma J."/>
        </authorList>
    </citation>
    <scope>NUCLEOTIDE SEQUENCE [LARGE SCALE GENOMIC DNA]</scope>
    <source>
        <strain evidence="3">KCTC 42739</strain>
    </source>
</reference>
<proteinExistence type="predicted"/>
<keyword evidence="3" id="KW-1185">Reference proteome</keyword>
<dbReference type="RefSeq" id="WP_261295530.1">
    <property type="nucleotide sequence ID" value="NZ_JANQBK010000017.1"/>
</dbReference>
<feature type="domain" description="Zinc finger Ogr/Delta-type" evidence="1">
    <location>
        <begin position="14"/>
        <end position="59"/>
    </location>
</feature>